<proteinExistence type="inferred from homology"/>
<dbReference type="InterPro" id="IPR042177">
    <property type="entry name" value="Cell/Rod_1"/>
</dbReference>
<keyword evidence="3" id="KW-0133">Cell shape</keyword>
<dbReference type="InterPro" id="IPR055342">
    <property type="entry name" value="MreC_beta-barrel_core"/>
</dbReference>
<accession>A0A7V5VEM8</accession>
<dbReference type="PANTHER" id="PTHR34138:SF1">
    <property type="entry name" value="CELL SHAPE-DETERMINING PROTEIN MREC"/>
    <property type="match status" value="1"/>
</dbReference>
<evidence type="ECO:0000256" key="2">
    <source>
        <dbReference type="ARBA" id="ARBA00013855"/>
    </source>
</evidence>
<organism evidence="6">
    <name type="scientific">Caldithrix abyssi</name>
    <dbReference type="NCBI Taxonomy" id="187145"/>
    <lineage>
        <taxon>Bacteria</taxon>
        <taxon>Pseudomonadati</taxon>
        <taxon>Calditrichota</taxon>
        <taxon>Calditrichia</taxon>
        <taxon>Calditrichales</taxon>
        <taxon>Calditrichaceae</taxon>
        <taxon>Caldithrix</taxon>
    </lineage>
</organism>
<dbReference type="GO" id="GO:0005886">
    <property type="term" value="C:plasma membrane"/>
    <property type="evidence" value="ECO:0007669"/>
    <property type="project" value="TreeGrafter"/>
</dbReference>
<name>A0A7V5VEM8_CALAY</name>
<reference evidence="6" key="1">
    <citation type="journal article" date="2020" name="mSystems">
        <title>Genome- and Community-Level Interaction Insights into Carbon Utilization and Element Cycling Functions of Hydrothermarchaeota in Hydrothermal Sediment.</title>
        <authorList>
            <person name="Zhou Z."/>
            <person name="Liu Y."/>
            <person name="Xu W."/>
            <person name="Pan J."/>
            <person name="Luo Z.H."/>
            <person name="Li M."/>
        </authorList>
    </citation>
    <scope>NUCLEOTIDE SEQUENCE [LARGE SCALE GENOMIC DNA]</scope>
    <source>
        <strain evidence="6">HyVt-460</strain>
    </source>
</reference>
<evidence type="ECO:0000256" key="1">
    <source>
        <dbReference type="ARBA" id="ARBA00009369"/>
    </source>
</evidence>
<feature type="domain" description="Rod shape-determining protein MreC beta-barrel core" evidence="5">
    <location>
        <begin position="113"/>
        <end position="258"/>
    </location>
</feature>
<dbReference type="EMBL" id="DRLI01000095">
    <property type="protein sequence ID" value="HHM01868.1"/>
    <property type="molecule type" value="Genomic_DNA"/>
</dbReference>
<evidence type="ECO:0000256" key="4">
    <source>
        <dbReference type="ARBA" id="ARBA00032089"/>
    </source>
</evidence>
<dbReference type="InterPro" id="IPR007221">
    <property type="entry name" value="MreC"/>
</dbReference>
<dbReference type="Pfam" id="PF04085">
    <property type="entry name" value="MreC"/>
    <property type="match status" value="1"/>
</dbReference>
<evidence type="ECO:0000313" key="6">
    <source>
        <dbReference type="EMBL" id="HHM01868.1"/>
    </source>
</evidence>
<sequence>MNPFLQFVSHFRQALLLWLYIVLSFLLLLSSESMVAEGLRSTGLALVGALDEVSSSVGNYFNLEETNRRLRKENTRLAYENFQLQDALLENVRLRKILQFSYSVDYDLLPAKVVGFSPQTQVTGLLLSSDQIQSIKKNSAVMTADGLVGKVVKISGRYAIAQILFDPNIRVSARVQRNRELGLIKWDGAKGLLLDQVANTVNIEVGDVVYTSGMSRIYPTNIKIGVVSEVKKQENVLFQNIRVIPSVNFDALDEVLIYRESAR</sequence>
<dbReference type="Proteomes" id="UP000885771">
    <property type="component" value="Unassembled WGS sequence"/>
</dbReference>
<dbReference type="PIRSF" id="PIRSF038471">
    <property type="entry name" value="MreC"/>
    <property type="match status" value="1"/>
</dbReference>
<dbReference type="PANTHER" id="PTHR34138">
    <property type="entry name" value="CELL SHAPE-DETERMINING PROTEIN MREC"/>
    <property type="match status" value="1"/>
</dbReference>
<comment type="similarity">
    <text evidence="1">Belongs to the MreC family.</text>
</comment>
<comment type="caution">
    <text evidence="6">The sequence shown here is derived from an EMBL/GenBank/DDBJ whole genome shotgun (WGS) entry which is preliminary data.</text>
</comment>
<evidence type="ECO:0000256" key="3">
    <source>
        <dbReference type="ARBA" id="ARBA00022960"/>
    </source>
</evidence>
<dbReference type="Gene3D" id="2.40.10.340">
    <property type="entry name" value="Rod shape-determining protein MreC, domain 1"/>
    <property type="match status" value="1"/>
</dbReference>
<dbReference type="AlphaFoldDB" id="A0A7V5VEM8"/>
<dbReference type="GO" id="GO:0008360">
    <property type="term" value="P:regulation of cell shape"/>
    <property type="evidence" value="ECO:0007669"/>
    <property type="project" value="UniProtKB-KW"/>
</dbReference>
<protein>
    <recommendedName>
        <fullName evidence="2">Cell shape-determining protein MreC</fullName>
    </recommendedName>
    <alternativeName>
        <fullName evidence="4">Cell shape protein MreC</fullName>
    </alternativeName>
</protein>
<gene>
    <name evidence="6" type="primary">mreC</name>
    <name evidence="6" type="ORF">ENJ15_02575</name>
</gene>
<dbReference type="NCBIfam" id="TIGR00219">
    <property type="entry name" value="mreC"/>
    <property type="match status" value="1"/>
</dbReference>
<dbReference type="Gene3D" id="2.40.10.350">
    <property type="entry name" value="Rod shape-determining protein MreC, domain 2"/>
    <property type="match status" value="1"/>
</dbReference>
<dbReference type="InterPro" id="IPR042175">
    <property type="entry name" value="Cell/Rod_MreC_2"/>
</dbReference>
<evidence type="ECO:0000259" key="5">
    <source>
        <dbReference type="Pfam" id="PF04085"/>
    </source>
</evidence>